<dbReference type="InterPro" id="IPR000731">
    <property type="entry name" value="SSD"/>
</dbReference>
<dbReference type="PANTHER" id="PTHR33406:SF6">
    <property type="entry name" value="MEMBRANE PROTEIN YDGH-RELATED"/>
    <property type="match status" value="1"/>
</dbReference>
<dbReference type="PROSITE" id="PS50156">
    <property type="entry name" value="SSD"/>
    <property type="match status" value="1"/>
</dbReference>
<keyword evidence="5 7" id="KW-1133">Transmembrane helix</keyword>
<dbReference type="InterPro" id="IPR004869">
    <property type="entry name" value="MMPL_dom"/>
</dbReference>
<feature type="transmembrane region" description="Helical" evidence="7">
    <location>
        <begin position="693"/>
        <end position="718"/>
    </location>
</feature>
<evidence type="ECO:0000256" key="5">
    <source>
        <dbReference type="ARBA" id="ARBA00022989"/>
    </source>
</evidence>
<gene>
    <name evidence="9" type="ORF">MJA45_04080</name>
</gene>
<feature type="transmembrane region" description="Helical" evidence="7">
    <location>
        <begin position="15"/>
        <end position="35"/>
    </location>
</feature>
<feature type="domain" description="SSD" evidence="8">
    <location>
        <begin position="588"/>
        <end position="716"/>
    </location>
</feature>
<feature type="transmembrane region" description="Helical" evidence="7">
    <location>
        <begin position="298"/>
        <end position="322"/>
    </location>
</feature>
<protein>
    <submittedName>
        <fullName evidence="9">MMPL family transporter</fullName>
    </submittedName>
</protein>
<keyword evidence="6 7" id="KW-0472">Membrane</keyword>
<feature type="transmembrane region" description="Helical" evidence="7">
    <location>
        <begin position="561"/>
        <end position="578"/>
    </location>
</feature>
<accession>A0AA96RFP5</accession>
<proteinExistence type="inferred from homology"/>
<feature type="transmembrane region" description="Helical" evidence="7">
    <location>
        <begin position="403"/>
        <end position="427"/>
    </location>
</feature>
<reference evidence="9 10" key="1">
    <citation type="submission" date="2022-02" db="EMBL/GenBank/DDBJ databases">
        <title>Paenibacillus sp. MBLB1776 Whole Genome Shotgun Sequencing.</title>
        <authorList>
            <person name="Hwang C.Y."/>
            <person name="Cho E.-S."/>
            <person name="Seo M.-J."/>
        </authorList>
    </citation>
    <scope>NUCLEOTIDE SEQUENCE [LARGE SCALE GENOMIC DNA]</scope>
    <source>
        <strain evidence="9 10">MBLB1776</strain>
    </source>
</reference>
<feature type="transmembrane region" description="Helical" evidence="7">
    <location>
        <begin position="663"/>
        <end position="681"/>
    </location>
</feature>
<organism evidence="9 10">
    <name type="scientific">Paenibacillus aurantius</name>
    <dbReference type="NCBI Taxonomy" id="2918900"/>
    <lineage>
        <taxon>Bacteria</taxon>
        <taxon>Bacillati</taxon>
        <taxon>Bacillota</taxon>
        <taxon>Bacilli</taxon>
        <taxon>Bacillales</taxon>
        <taxon>Paenibacillaceae</taxon>
        <taxon>Paenibacillus</taxon>
    </lineage>
</organism>
<dbReference type="InterPro" id="IPR050545">
    <property type="entry name" value="Mycobact_MmpL"/>
</dbReference>
<evidence type="ECO:0000256" key="3">
    <source>
        <dbReference type="ARBA" id="ARBA00022475"/>
    </source>
</evidence>
<dbReference type="Gene3D" id="1.20.1640.10">
    <property type="entry name" value="Multidrug efflux transporter AcrB transmembrane domain"/>
    <property type="match status" value="2"/>
</dbReference>
<feature type="transmembrane region" description="Helical" evidence="7">
    <location>
        <begin position="584"/>
        <end position="609"/>
    </location>
</feature>
<sequence>MKVRLGIDKWVAGPVARWVTLLIWLAAAGLLSMLAPSLSKEVVNNAPPLPDDKPSVQARELAMKEYPNAEDALALFVWRRQGGLTDTDLQRIQQFTERLSAHPVPYQTTIPPLHQMPLQVMKTKLSEDGSTIVSPVFFRKSAQSNEWKEGVDRAKEEAAGLFGSDPFAVAVDSPADLSARVTGQVGIQIDAAGVFGQADKTLLFGTVLLVLVMLLLIYRSPILAMTPLVAVGIAYFVISPILGWMVHSGMITVEKQGTNIMTVLLFGAGTDYCLFLIYRFRQLLQTEPDKGKALRGAITGSSGAIAMSSLTVILSLLTFLAAEYGSFRLLAAPFGISIFIMSLASLTLVPALLAIMGRASFWPFIPRTPGMLAERAKRKGRSAPASNKPSRDFAGSLVVRRPWLIVVLTCTVLSGFAVFATQVKFTFDKLAMFPKTMASIEGFSVIGEQFSPGQLAPAKVIVDTGGQDRDVAQTLASLPYVAQVSAPLAGRTNPQLVSYDVSLNLNPYSMEAMNLIPEVRQTVEGALSQSGDTNAAKHVWISGETAEQYDTKVTNERDMRIILPMILIMIAALLVVYLRSLVAAAYLILTVLLSYLSALGLGWLVLHNLMGMDVIQGTIPLYSFVFLIALGEDYNIFVISSIWQKSKHMPLKQAVLEGVKETGSVITSAGLILAGTFAVLITMPVQLMLQMGVITALGILIDTFIVRPFLVPAITLLLGRWAFWPGRRNAVADTDLPSGEKPVDPLFTGG</sequence>
<dbReference type="PANTHER" id="PTHR33406">
    <property type="entry name" value="MEMBRANE PROTEIN MJ1562-RELATED"/>
    <property type="match status" value="1"/>
</dbReference>
<evidence type="ECO:0000256" key="4">
    <source>
        <dbReference type="ARBA" id="ARBA00022692"/>
    </source>
</evidence>
<feature type="transmembrane region" description="Helical" evidence="7">
    <location>
        <begin position="334"/>
        <end position="356"/>
    </location>
</feature>
<feature type="transmembrane region" description="Helical" evidence="7">
    <location>
        <begin position="258"/>
        <end position="278"/>
    </location>
</feature>
<keyword evidence="3" id="KW-1003">Cell membrane</keyword>
<dbReference type="GO" id="GO:0005886">
    <property type="term" value="C:plasma membrane"/>
    <property type="evidence" value="ECO:0007669"/>
    <property type="project" value="UniProtKB-SubCell"/>
</dbReference>
<evidence type="ECO:0000256" key="6">
    <source>
        <dbReference type="ARBA" id="ARBA00023136"/>
    </source>
</evidence>
<dbReference type="Pfam" id="PF03176">
    <property type="entry name" value="MMPL"/>
    <property type="match status" value="2"/>
</dbReference>
<evidence type="ECO:0000313" key="9">
    <source>
        <dbReference type="EMBL" id="WNQ12237.1"/>
    </source>
</evidence>
<comment type="similarity">
    <text evidence="2">Belongs to the resistance-nodulation-cell division (RND) (TC 2.A.6) family. MmpL subfamily.</text>
</comment>
<evidence type="ECO:0000256" key="1">
    <source>
        <dbReference type="ARBA" id="ARBA00004651"/>
    </source>
</evidence>
<evidence type="ECO:0000256" key="7">
    <source>
        <dbReference type="SAM" id="Phobius"/>
    </source>
</evidence>
<feature type="transmembrane region" description="Helical" evidence="7">
    <location>
        <begin position="201"/>
        <end position="218"/>
    </location>
</feature>
<keyword evidence="10" id="KW-1185">Reference proteome</keyword>
<dbReference type="KEGG" id="paun:MJA45_04080"/>
<feature type="transmembrane region" description="Helical" evidence="7">
    <location>
        <begin position="621"/>
        <end position="643"/>
    </location>
</feature>
<evidence type="ECO:0000259" key="8">
    <source>
        <dbReference type="PROSITE" id="PS50156"/>
    </source>
</evidence>
<dbReference type="RefSeq" id="WP_315606015.1">
    <property type="nucleotide sequence ID" value="NZ_CP130318.1"/>
</dbReference>
<feature type="transmembrane region" description="Helical" evidence="7">
    <location>
        <begin position="224"/>
        <end position="246"/>
    </location>
</feature>
<dbReference type="Proteomes" id="UP001305702">
    <property type="component" value="Chromosome"/>
</dbReference>
<evidence type="ECO:0000256" key="2">
    <source>
        <dbReference type="ARBA" id="ARBA00010157"/>
    </source>
</evidence>
<dbReference type="EMBL" id="CP130318">
    <property type="protein sequence ID" value="WNQ12237.1"/>
    <property type="molecule type" value="Genomic_DNA"/>
</dbReference>
<evidence type="ECO:0000313" key="10">
    <source>
        <dbReference type="Proteomes" id="UP001305702"/>
    </source>
</evidence>
<name>A0AA96RFP5_9BACL</name>
<dbReference type="AlphaFoldDB" id="A0AA96RFP5"/>
<keyword evidence="4 7" id="KW-0812">Transmembrane</keyword>
<dbReference type="SUPFAM" id="SSF82866">
    <property type="entry name" value="Multidrug efflux transporter AcrB transmembrane domain"/>
    <property type="match status" value="2"/>
</dbReference>
<comment type="subcellular location">
    <subcellularLocation>
        <location evidence="1">Cell membrane</location>
        <topology evidence="1">Multi-pass membrane protein</topology>
    </subcellularLocation>
</comment>